<reference evidence="1 2" key="1">
    <citation type="submission" date="2019-08" db="EMBL/GenBank/DDBJ databases">
        <title>Sphingorhabdus soil sp. nov., isolated from arctic soil.</title>
        <authorList>
            <person name="Liu Y."/>
        </authorList>
    </citation>
    <scope>NUCLEOTIDE SEQUENCE [LARGE SCALE GENOMIC DNA]</scope>
    <source>
        <strain evidence="1 2">D-2Q-5-6</strain>
    </source>
</reference>
<accession>A0A5C6UPM1</accession>
<protein>
    <recommendedName>
        <fullName evidence="3">DUF3617 family protein</fullName>
    </recommendedName>
</protein>
<name>A0A5C6UPM1_9SPHN</name>
<dbReference type="EMBL" id="VOPY01000001">
    <property type="protein sequence ID" value="TXC74121.1"/>
    <property type="molecule type" value="Genomic_DNA"/>
</dbReference>
<dbReference type="Proteomes" id="UP000321129">
    <property type="component" value="Unassembled WGS sequence"/>
</dbReference>
<gene>
    <name evidence="1" type="ORF">FSZ31_05240</name>
</gene>
<dbReference type="AlphaFoldDB" id="A0A5C6UPM1"/>
<dbReference type="RefSeq" id="WP_147121958.1">
    <property type="nucleotide sequence ID" value="NZ_VOPY01000001.1"/>
</dbReference>
<evidence type="ECO:0000313" key="1">
    <source>
        <dbReference type="EMBL" id="TXC74121.1"/>
    </source>
</evidence>
<organism evidence="1 2">
    <name type="scientific">Flavisphingopyxis soli</name>
    <dbReference type="NCBI Taxonomy" id="2601267"/>
    <lineage>
        <taxon>Bacteria</taxon>
        <taxon>Pseudomonadati</taxon>
        <taxon>Pseudomonadota</taxon>
        <taxon>Alphaproteobacteria</taxon>
        <taxon>Sphingomonadales</taxon>
        <taxon>Sphingopyxidaceae</taxon>
        <taxon>Flavisphingopyxis</taxon>
    </lineage>
</organism>
<evidence type="ECO:0008006" key="3">
    <source>
        <dbReference type="Google" id="ProtNLM"/>
    </source>
</evidence>
<evidence type="ECO:0000313" key="2">
    <source>
        <dbReference type="Proteomes" id="UP000321129"/>
    </source>
</evidence>
<proteinExistence type="predicted"/>
<dbReference type="OrthoDB" id="7595119at2"/>
<comment type="caution">
    <text evidence="1">The sequence shown here is derived from an EMBL/GenBank/DDBJ whole genome shotgun (WGS) entry which is preliminary data.</text>
</comment>
<sequence>MRSPMVATGKLGLMLGSIALAVPAPAFAPGFILLDRIEKGAWQLKPVGGGAPRKVCVRSGEELLALRHVPRSCSRYVVKNAPGELTIHMTCGAAGHVRTTLRYETPRLVQVYTQGLADGSPFSDNYEARQSGSCD</sequence>
<keyword evidence="2" id="KW-1185">Reference proteome</keyword>